<sequence>MTLPYTNNTTEAIVLQALRKALDQLNSLIPDSLKLEIEQQLSQILANPNSSSVENLIKLVKDYPDIYNEYRTCRKNIFRDYQAQERNKGFYPKDKDIQPTTAPIIIDNFIAPTPTINEVFIKVKEQVEKDTQSPNNQ</sequence>
<dbReference type="Proteomes" id="UP000271624">
    <property type="component" value="Unassembled WGS sequence"/>
</dbReference>
<gene>
    <name evidence="1" type="ORF">DSM106972_045030</name>
</gene>
<keyword evidence="2" id="KW-1185">Reference proteome</keyword>
<evidence type="ECO:0000313" key="1">
    <source>
        <dbReference type="EMBL" id="RUT04275.1"/>
    </source>
</evidence>
<proteinExistence type="predicted"/>
<organism evidence="1 2">
    <name type="scientific">Dulcicalothrix desertica PCC 7102</name>
    <dbReference type="NCBI Taxonomy" id="232991"/>
    <lineage>
        <taxon>Bacteria</taxon>
        <taxon>Bacillati</taxon>
        <taxon>Cyanobacteriota</taxon>
        <taxon>Cyanophyceae</taxon>
        <taxon>Nostocales</taxon>
        <taxon>Calotrichaceae</taxon>
        <taxon>Dulcicalothrix</taxon>
    </lineage>
</organism>
<protein>
    <submittedName>
        <fullName evidence="1">Uncharacterized protein</fullName>
    </submittedName>
</protein>
<accession>A0A3S1CK06</accession>
<evidence type="ECO:0000313" key="2">
    <source>
        <dbReference type="Proteomes" id="UP000271624"/>
    </source>
</evidence>
<name>A0A3S1CK06_9CYAN</name>
<dbReference type="RefSeq" id="WP_127082898.1">
    <property type="nucleotide sequence ID" value="NZ_RSCL01000011.1"/>
</dbReference>
<dbReference type="AlphaFoldDB" id="A0A3S1CK06"/>
<reference evidence="1" key="1">
    <citation type="submission" date="2018-12" db="EMBL/GenBank/DDBJ databases">
        <authorList>
            <person name="Will S."/>
            <person name="Neumann-Schaal M."/>
            <person name="Henke P."/>
        </authorList>
    </citation>
    <scope>NUCLEOTIDE SEQUENCE</scope>
    <source>
        <strain evidence="1">PCC 7102</strain>
    </source>
</reference>
<comment type="caution">
    <text evidence="1">The sequence shown here is derived from an EMBL/GenBank/DDBJ whole genome shotgun (WGS) entry which is preliminary data.</text>
</comment>
<reference evidence="1" key="2">
    <citation type="journal article" date="2019" name="Genome Biol. Evol.">
        <title>Day and night: Metabolic profiles and evolutionary relationships of six axenic non-marine cyanobacteria.</title>
        <authorList>
            <person name="Will S.E."/>
            <person name="Henke P."/>
            <person name="Boedeker C."/>
            <person name="Huang S."/>
            <person name="Brinkmann H."/>
            <person name="Rohde M."/>
            <person name="Jarek M."/>
            <person name="Friedl T."/>
            <person name="Seufert S."/>
            <person name="Schumacher M."/>
            <person name="Overmann J."/>
            <person name="Neumann-Schaal M."/>
            <person name="Petersen J."/>
        </authorList>
    </citation>
    <scope>NUCLEOTIDE SEQUENCE [LARGE SCALE GENOMIC DNA]</scope>
    <source>
        <strain evidence="1">PCC 7102</strain>
    </source>
</reference>
<dbReference type="EMBL" id="RSCL01000011">
    <property type="protein sequence ID" value="RUT04275.1"/>
    <property type="molecule type" value="Genomic_DNA"/>
</dbReference>